<keyword evidence="3" id="KW-0808">Transferase</keyword>
<dbReference type="Pfam" id="PF13302">
    <property type="entry name" value="Acetyltransf_3"/>
    <property type="match status" value="1"/>
</dbReference>
<dbReference type="OrthoDB" id="9797989at2"/>
<dbReference type="PANTHER" id="PTHR39173">
    <property type="entry name" value="ACETYLTRANSFERASE"/>
    <property type="match status" value="1"/>
</dbReference>
<feature type="domain" description="N-acetyltransferase" evidence="2">
    <location>
        <begin position="59"/>
        <end position="116"/>
    </location>
</feature>
<evidence type="ECO:0000256" key="1">
    <source>
        <dbReference type="SAM" id="MobiDB-lite"/>
    </source>
</evidence>
<dbReference type="Gene3D" id="3.40.630.30">
    <property type="match status" value="1"/>
</dbReference>
<evidence type="ECO:0000313" key="3">
    <source>
        <dbReference type="EMBL" id="RMI46172.1"/>
    </source>
</evidence>
<dbReference type="InterPro" id="IPR000182">
    <property type="entry name" value="GNAT_dom"/>
</dbReference>
<evidence type="ECO:0000313" key="4">
    <source>
        <dbReference type="Proteomes" id="UP000282674"/>
    </source>
</evidence>
<reference evidence="3 4" key="1">
    <citation type="submission" date="2018-10" db="EMBL/GenBank/DDBJ databases">
        <title>Isolation from soil.</title>
        <authorList>
            <person name="Hu J."/>
        </authorList>
    </citation>
    <scope>NUCLEOTIDE SEQUENCE [LARGE SCALE GENOMIC DNA]</scope>
    <source>
        <strain evidence="3 4">NEAU-Ht49</strain>
    </source>
</reference>
<gene>
    <name evidence="3" type="ORF">EBO15_08125</name>
</gene>
<evidence type="ECO:0000259" key="2">
    <source>
        <dbReference type="Pfam" id="PF13302"/>
    </source>
</evidence>
<accession>A0A3M2M9M5</accession>
<keyword evidence="4" id="KW-1185">Reference proteome</keyword>
<proteinExistence type="predicted"/>
<name>A0A3M2M9M5_9ACTN</name>
<dbReference type="PANTHER" id="PTHR39173:SF1">
    <property type="entry name" value="ACETYLTRANSFERASE"/>
    <property type="match status" value="1"/>
</dbReference>
<sequence length="138" mass="14656">MSCHSDGGHAAAVGAGVRQETAARRLSRQRSKGAEPSRVPVPVSWARSKDDFPSPSPERSDANHIGYAVRPGRRREGHATGMLAAALPIAWRLGIDPVVLVCATGNIGSRTVIERNSGILTSTYDGLCRYSIGKPNLP</sequence>
<dbReference type="GO" id="GO:0016747">
    <property type="term" value="F:acyltransferase activity, transferring groups other than amino-acyl groups"/>
    <property type="evidence" value="ECO:0007669"/>
    <property type="project" value="InterPro"/>
</dbReference>
<dbReference type="AlphaFoldDB" id="A0A3M2M9M5"/>
<dbReference type="SUPFAM" id="SSF55729">
    <property type="entry name" value="Acyl-CoA N-acyltransferases (Nat)"/>
    <property type="match status" value="1"/>
</dbReference>
<organism evidence="3 4">
    <name type="scientific">Actinomadura harenae</name>
    <dbReference type="NCBI Taxonomy" id="2483351"/>
    <lineage>
        <taxon>Bacteria</taxon>
        <taxon>Bacillati</taxon>
        <taxon>Actinomycetota</taxon>
        <taxon>Actinomycetes</taxon>
        <taxon>Streptosporangiales</taxon>
        <taxon>Thermomonosporaceae</taxon>
        <taxon>Actinomadura</taxon>
    </lineage>
</organism>
<dbReference type="InterPro" id="IPR016181">
    <property type="entry name" value="Acyl_CoA_acyltransferase"/>
</dbReference>
<protein>
    <submittedName>
        <fullName evidence="3">GNAT family N-acetyltransferase</fullName>
    </submittedName>
</protein>
<feature type="compositionally biased region" description="Basic and acidic residues" evidence="1">
    <location>
        <begin position="47"/>
        <end position="62"/>
    </location>
</feature>
<dbReference type="EMBL" id="RFFG01000010">
    <property type="protein sequence ID" value="RMI46172.1"/>
    <property type="molecule type" value="Genomic_DNA"/>
</dbReference>
<comment type="caution">
    <text evidence="3">The sequence shown here is derived from an EMBL/GenBank/DDBJ whole genome shotgun (WGS) entry which is preliminary data.</text>
</comment>
<feature type="region of interest" description="Disordered" evidence="1">
    <location>
        <begin position="1"/>
        <end position="65"/>
    </location>
</feature>
<feature type="compositionally biased region" description="Low complexity" evidence="1">
    <location>
        <begin position="8"/>
        <end position="17"/>
    </location>
</feature>
<dbReference type="Proteomes" id="UP000282674">
    <property type="component" value="Unassembled WGS sequence"/>
</dbReference>